<evidence type="ECO:0000256" key="6">
    <source>
        <dbReference type="RuleBase" id="RU000481"/>
    </source>
</evidence>
<dbReference type="Gene3D" id="3.90.1150.10">
    <property type="entry name" value="Aspartate Aminotransferase, domain 1"/>
    <property type="match status" value="1"/>
</dbReference>
<dbReference type="PROSITE" id="PS00105">
    <property type="entry name" value="AA_TRANSFER_CLASS_1"/>
    <property type="match status" value="1"/>
</dbReference>
<dbReference type="InterPro" id="IPR050596">
    <property type="entry name" value="AspAT/PAT-like"/>
</dbReference>
<comment type="cofactor">
    <cofactor evidence="1 6">
        <name>pyridoxal 5'-phosphate</name>
        <dbReference type="ChEBI" id="CHEBI:597326"/>
    </cofactor>
</comment>
<evidence type="ECO:0000259" key="7">
    <source>
        <dbReference type="Pfam" id="PF00155"/>
    </source>
</evidence>
<dbReference type="InterPro" id="IPR015422">
    <property type="entry name" value="PyrdxlP-dep_Trfase_small"/>
</dbReference>
<dbReference type="InterPro" id="IPR004839">
    <property type="entry name" value="Aminotransferase_I/II_large"/>
</dbReference>
<evidence type="ECO:0000313" key="9">
    <source>
        <dbReference type="Proteomes" id="UP001500339"/>
    </source>
</evidence>
<dbReference type="PANTHER" id="PTHR46383">
    <property type="entry name" value="ASPARTATE AMINOTRANSFERASE"/>
    <property type="match status" value="1"/>
</dbReference>
<proteinExistence type="inferred from homology"/>
<keyword evidence="4 6" id="KW-0808">Transferase</keyword>
<evidence type="ECO:0000256" key="1">
    <source>
        <dbReference type="ARBA" id="ARBA00001933"/>
    </source>
</evidence>
<dbReference type="InterPro" id="IPR015421">
    <property type="entry name" value="PyrdxlP-dep_Trfase_major"/>
</dbReference>
<evidence type="ECO:0000256" key="3">
    <source>
        <dbReference type="ARBA" id="ARBA00022576"/>
    </source>
</evidence>
<dbReference type="RefSeq" id="WP_343766148.1">
    <property type="nucleotide sequence ID" value="NZ_BAAACF010000001.1"/>
</dbReference>
<dbReference type="EMBL" id="BAAACF010000001">
    <property type="protein sequence ID" value="GAA0718273.1"/>
    <property type="molecule type" value="Genomic_DNA"/>
</dbReference>
<dbReference type="CDD" id="cd00609">
    <property type="entry name" value="AAT_like"/>
    <property type="match status" value="1"/>
</dbReference>
<dbReference type="Gene3D" id="3.40.640.10">
    <property type="entry name" value="Type I PLP-dependent aspartate aminotransferase-like (Major domain)"/>
    <property type="match status" value="1"/>
</dbReference>
<evidence type="ECO:0000256" key="5">
    <source>
        <dbReference type="ARBA" id="ARBA00022898"/>
    </source>
</evidence>
<dbReference type="Pfam" id="PF00155">
    <property type="entry name" value="Aminotran_1_2"/>
    <property type="match status" value="1"/>
</dbReference>
<dbReference type="EC" id="2.6.1.-" evidence="6"/>
<comment type="similarity">
    <text evidence="2 6">Belongs to the class-I pyridoxal-phosphate-dependent aminotransferase family.</text>
</comment>
<dbReference type="PANTHER" id="PTHR46383:SF4">
    <property type="entry name" value="AMINOTRANSFERASE"/>
    <property type="match status" value="1"/>
</dbReference>
<name>A0ABP3TY36_9CLOT</name>
<organism evidence="8 9">
    <name type="scientific">Clostridium malenominatum</name>
    <dbReference type="NCBI Taxonomy" id="1539"/>
    <lineage>
        <taxon>Bacteria</taxon>
        <taxon>Bacillati</taxon>
        <taxon>Bacillota</taxon>
        <taxon>Clostridia</taxon>
        <taxon>Eubacteriales</taxon>
        <taxon>Clostridiaceae</taxon>
        <taxon>Clostridium</taxon>
    </lineage>
</organism>
<evidence type="ECO:0000256" key="4">
    <source>
        <dbReference type="ARBA" id="ARBA00022679"/>
    </source>
</evidence>
<comment type="caution">
    <text evidence="8">The sequence shown here is derived from an EMBL/GenBank/DDBJ whole genome shotgun (WGS) entry which is preliminary data.</text>
</comment>
<dbReference type="SUPFAM" id="SSF53383">
    <property type="entry name" value="PLP-dependent transferases"/>
    <property type="match status" value="1"/>
</dbReference>
<protein>
    <recommendedName>
        <fullName evidence="6">Aminotransferase</fullName>
        <ecNumber evidence="6">2.6.1.-</ecNumber>
    </recommendedName>
</protein>
<dbReference type="Proteomes" id="UP001500339">
    <property type="component" value="Unassembled WGS sequence"/>
</dbReference>
<keyword evidence="5" id="KW-0663">Pyridoxal phosphate</keyword>
<evidence type="ECO:0000313" key="8">
    <source>
        <dbReference type="EMBL" id="GAA0718273.1"/>
    </source>
</evidence>
<sequence>MNDTFISNYIKNIEISGIRKFFNEVANYQEAISLTLGQPDFPVPQKIKEELIKAIEENKTGYTSNMGLIELREEISAYLSDLNINYNPEEICLTVGGSEGLFNVFISLLNPNDKVLIPRIAYPAYESLTKLTGAIPIFYHLNEDFSLRVEEIERLVEKENPKILVLSFPSNPTGAILTKEEREKLFHIIKNNDIVVISDEIYSSLCFEEKYYSICQCKEIKDKVILISGFSKMFSMTGLRVGYVCSIERYMKHIVKVHQYNTSCAPSIVQWALARGFRSSLKDTLHMKEEFKRRRNYVYKRLRELGFEVNLPQGAFYIFPSIKKYNLSSEEFAFKLLKEGGVAVVPGSAFGAGGEGFVRISYAYSMEELQEALDRIEKFIKARFLG</sequence>
<gene>
    <name evidence="8" type="ORF">GCM10008905_04810</name>
</gene>
<feature type="domain" description="Aminotransferase class I/classII large" evidence="7">
    <location>
        <begin position="31"/>
        <end position="376"/>
    </location>
</feature>
<dbReference type="GO" id="GO:0008483">
    <property type="term" value="F:transaminase activity"/>
    <property type="evidence" value="ECO:0007669"/>
    <property type="project" value="UniProtKB-KW"/>
</dbReference>
<keyword evidence="9" id="KW-1185">Reference proteome</keyword>
<keyword evidence="3 6" id="KW-0032">Aminotransferase</keyword>
<accession>A0ABP3TY36</accession>
<evidence type="ECO:0000256" key="2">
    <source>
        <dbReference type="ARBA" id="ARBA00007441"/>
    </source>
</evidence>
<dbReference type="InterPro" id="IPR004838">
    <property type="entry name" value="NHTrfase_class1_PyrdxlP-BS"/>
</dbReference>
<dbReference type="InterPro" id="IPR015424">
    <property type="entry name" value="PyrdxlP-dep_Trfase"/>
</dbReference>
<reference evidence="9" key="1">
    <citation type="journal article" date="2019" name="Int. J. Syst. Evol. Microbiol.">
        <title>The Global Catalogue of Microorganisms (GCM) 10K type strain sequencing project: providing services to taxonomists for standard genome sequencing and annotation.</title>
        <authorList>
            <consortium name="The Broad Institute Genomics Platform"/>
            <consortium name="The Broad Institute Genome Sequencing Center for Infectious Disease"/>
            <person name="Wu L."/>
            <person name="Ma J."/>
        </authorList>
    </citation>
    <scope>NUCLEOTIDE SEQUENCE [LARGE SCALE GENOMIC DNA]</scope>
    <source>
        <strain evidence="9">JCM 1405</strain>
    </source>
</reference>